<feature type="compositionally biased region" description="Pro residues" evidence="1">
    <location>
        <begin position="247"/>
        <end position="258"/>
    </location>
</feature>
<dbReference type="EMBL" id="FOSV01000003">
    <property type="protein sequence ID" value="SFK68112.1"/>
    <property type="molecule type" value="Genomic_DNA"/>
</dbReference>
<keyword evidence="3" id="KW-1185">Reference proteome</keyword>
<evidence type="ECO:0008006" key="4">
    <source>
        <dbReference type="Google" id="ProtNLM"/>
    </source>
</evidence>
<dbReference type="Pfam" id="PF06078">
    <property type="entry name" value="DUF937"/>
    <property type="match status" value="2"/>
</dbReference>
<sequence>MFTMFDILQSQGDASLKAFGQQFGLSPDQTRRAMEALMPALGFGLQNQAADPMGLSRMFGFGMPGAASKPAAPDLTGGMFGSPMLAQAVIQQAATASGVGQQALRQMLPIMAGMIVAGIVHLMLNPPTAPAADPTPAAPNFGNLWADWLNGLSAAASTQTAPKTTARTTANTTPPPARPQLRREPPPGANPQPDAAKASMEVISQMLQTGAEVQEQNVKAMRDVFDAFWNPKDAAPEPGKASAEPGKPTPPPPPPEAAPKPAAAPGSAPSARRKPGTRT</sequence>
<proteinExistence type="predicted"/>
<dbReference type="Proteomes" id="UP000198804">
    <property type="component" value="Unassembled WGS sequence"/>
</dbReference>
<dbReference type="STRING" id="414703.SAMN04488125_103202"/>
<feature type="region of interest" description="Disordered" evidence="1">
    <location>
        <begin position="229"/>
        <end position="279"/>
    </location>
</feature>
<evidence type="ECO:0000313" key="3">
    <source>
        <dbReference type="Proteomes" id="UP000198804"/>
    </source>
</evidence>
<evidence type="ECO:0000256" key="1">
    <source>
        <dbReference type="SAM" id="MobiDB-lite"/>
    </source>
</evidence>
<accession>A0A1I4BGY2</accession>
<dbReference type="OrthoDB" id="5526542at2"/>
<organism evidence="2 3">
    <name type="scientific">Methylorubrum salsuginis</name>
    <dbReference type="NCBI Taxonomy" id="414703"/>
    <lineage>
        <taxon>Bacteria</taxon>
        <taxon>Pseudomonadati</taxon>
        <taxon>Pseudomonadota</taxon>
        <taxon>Alphaproteobacteria</taxon>
        <taxon>Hyphomicrobiales</taxon>
        <taxon>Methylobacteriaceae</taxon>
        <taxon>Methylorubrum</taxon>
    </lineage>
</organism>
<dbReference type="AlphaFoldDB" id="A0A1I4BGY2"/>
<feature type="compositionally biased region" description="Low complexity" evidence="1">
    <location>
        <begin position="158"/>
        <end position="172"/>
    </location>
</feature>
<feature type="compositionally biased region" description="Low complexity" evidence="1">
    <location>
        <begin position="259"/>
        <end position="270"/>
    </location>
</feature>
<protein>
    <recommendedName>
        <fullName evidence="4">DUF937 domain-containing protein</fullName>
    </recommendedName>
</protein>
<reference evidence="3" key="1">
    <citation type="submission" date="2016-10" db="EMBL/GenBank/DDBJ databases">
        <authorList>
            <person name="Varghese N."/>
            <person name="Submissions S."/>
        </authorList>
    </citation>
    <scope>NUCLEOTIDE SEQUENCE [LARGE SCALE GENOMIC DNA]</scope>
    <source>
        <strain evidence="3">CGMCC 1.6474</strain>
    </source>
</reference>
<dbReference type="InterPro" id="IPR009282">
    <property type="entry name" value="DUF937"/>
</dbReference>
<feature type="region of interest" description="Disordered" evidence="1">
    <location>
        <begin position="155"/>
        <end position="196"/>
    </location>
</feature>
<evidence type="ECO:0000313" key="2">
    <source>
        <dbReference type="EMBL" id="SFK68112.1"/>
    </source>
</evidence>
<name>A0A1I4BGY2_9HYPH</name>
<gene>
    <name evidence="2" type="ORF">SAMN04488125_103202</name>
</gene>